<accession>D8PB73</accession>
<reference evidence="1 2" key="1">
    <citation type="journal article" date="2010" name="Proc. Natl. Acad. Sci. U.S.A.">
        <title>A Nitrospira metagenome illuminates the physiology and evolution of globally important nitrite-oxidizing bacteria.</title>
        <authorList>
            <person name="Lucker S."/>
            <person name="Wagner M."/>
            <person name="Maixner F."/>
            <person name="Pelletier E."/>
            <person name="Koch H."/>
            <person name="Vacherie B."/>
            <person name="Rattei T."/>
            <person name="Sinninghe Damste J."/>
            <person name="Spieck E."/>
            <person name="Le Paslier D."/>
            <person name="Daims H."/>
        </authorList>
    </citation>
    <scope>NUCLEOTIDE SEQUENCE [LARGE SCALE GENOMIC DNA]</scope>
</reference>
<dbReference type="EMBL" id="FP929003">
    <property type="protein sequence ID" value="CBK40482.1"/>
    <property type="molecule type" value="Genomic_DNA"/>
</dbReference>
<dbReference type="KEGG" id="nde:NIDE0714"/>
<dbReference type="AlphaFoldDB" id="D8PB73"/>
<gene>
    <name evidence="1" type="ORF">NIDE0714</name>
</gene>
<proteinExistence type="predicted"/>
<evidence type="ECO:0000313" key="1">
    <source>
        <dbReference type="EMBL" id="CBK40482.1"/>
    </source>
</evidence>
<organism evidence="1 2">
    <name type="scientific">Nitrospira defluvii</name>
    <dbReference type="NCBI Taxonomy" id="330214"/>
    <lineage>
        <taxon>Bacteria</taxon>
        <taxon>Pseudomonadati</taxon>
        <taxon>Nitrospirota</taxon>
        <taxon>Nitrospiria</taxon>
        <taxon>Nitrospirales</taxon>
        <taxon>Nitrospiraceae</taxon>
        <taxon>Nitrospira</taxon>
    </lineage>
</organism>
<name>D8PB73_9BACT</name>
<sequence length="124" mass="13706">MGQRFQSGAFVQQCFAVHPLCLSLKRIDEEGRLIVACTSCRMMHHMAPDQVVARVAAVPVDGDMSGVKALPTAKELLEACLRAHPVSVTIRELDVIRDSVGLRCADCRRIFDLQVSVFESHQKS</sequence>
<dbReference type="STRING" id="330214.NIDE0714"/>
<dbReference type="HOGENOM" id="CLU_1999753_0_0_0"/>
<dbReference type="Proteomes" id="UP000001660">
    <property type="component" value="Chromosome"/>
</dbReference>
<keyword evidence="2" id="KW-1185">Reference proteome</keyword>
<evidence type="ECO:0000313" key="2">
    <source>
        <dbReference type="Proteomes" id="UP000001660"/>
    </source>
</evidence>
<protein>
    <submittedName>
        <fullName evidence="1">Uncharacterized protein</fullName>
    </submittedName>
</protein>